<proteinExistence type="predicted"/>
<reference evidence="14" key="1">
    <citation type="submission" date="2015-12" db="EMBL/GenBank/DDBJ databases">
        <authorList>
            <person name="Lodha T.D."/>
            <person name="Chintalapati S."/>
            <person name="Chintalapati V.R."/>
            <person name="Sravanthi T."/>
        </authorList>
    </citation>
    <scope>NUCLEOTIDE SEQUENCE [LARGE SCALE GENOMIC DNA]</scope>
    <source>
        <strain evidence="14">JC133</strain>
    </source>
</reference>
<dbReference type="Proteomes" id="UP000237350">
    <property type="component" value="Unassembled WGS sequence"/>
</dbReference>
<name>A0A2S4JPA7_9SPIO</name>
<keyword evidence="14" id="KW-1185">Reference proteome</keyword>
<dbReference type="OrthoDB" id="341671at2"/>
<evidence type="ECO:0000256" key="7">
    <source>
        <dbReference type="ARBA" id="ARBA00022989"/>
    </source>
</evidence>
<feature type="transmembrane region" description="Helical" evidence="10">
    <location>
        <begin position="81"/>
        <end position="98"/>
    </location>
</feature>
<dbReference type="Gene3D" id="3.40.50.300">
    <property type="entry name" value="P-loop containing nucleotide triphosphate hydrolases"/>
    <property type="match status" value="1"/>
</dbReference>
<evidence type="ECO:0000256" key="10">
    <source>
        <dbReference type="SAM" id="Phobius"/>
    </source>
</evidence>
<dbReference type="SUPFAM" id="SSF90123">
    <property type="entry name" value="ABC transporter transmembrane region"/>
    <property type="match status" value="1"/>
</dbReference>
<evidence type="ECO:0008006" key="15">
    <source>
        <dbReference type="Google" id="ProtNLM"/>
    </source>
</evidence>
<sequence>MLNKGSTRHISISPEFSPEKDSRSFDWTILRRLLGYLAGHGRALVLMYTLAIIAVGCTVAIPLLLQIGIDRFIVPGDLGGLVRLLALLAALLVLLYWSNRYQGILMMKIGYGLLSSLRKDLVTRLQYLPFRFYDTHQAGQIMSRVTNDIQVLEELLRAGLDTVVVDVLTLAGLIAAMVILDVRLSLVLVVTLPLFCTLVFGLQGQLIERGRRIQHTLSIVNAFLNESISGIKVIRAFAREEENIGNFGRINQEYYQEARTFYPLNALFWQSVVTLGLAGTALVLLGGGILLHREAISLGVIAAFLVYINRFFQPLQKISNMLNQMSRAMASAERIFALMDEPREVSHEEPSRDFSPSRPMRGEVSFHQVWFAYGGEDYVVQDISFTARPGETLAVVGATGAGKSTIMNLLCRFYDPLRGEVLVDNHDLKTLPQQWFRSRIALVMQDAGIFSGSIAENVRFGAPRASEEEILQVFREMGVQEMIQSLPEGIHTPAGERGNNLSIGQRQIVAFARALIRDPTVLILDEAGAYLDIKTEQLVHGALERLRRGRTTFVIAHRLATIRGADRILVMHQGKIVEEGTHQELAARNGRYAWLLRHQR</sequence>
<keyword evidence="7 10" id="KW-1133">Transmembrane helix</keyword>
<keyword evidence="3" id="KW-1003">Cell membrane</keyword>
<evidence type="ECO:0000256" key="4">
    <source>
        <dbReference type="ARBA" id="ARBA00022692"/>
    </source>
</evidence>
<evidence type="ECO:0000256" key="8">
    <source>
        <dbReference type="ARBA" id="ARBA00023136"/>
    </source>
</evidence>
<feature type="region of interest" description="Disordered" evidence="9">
    <location>
        <begin position="1"/>
        <end position="21"/>
    </location>
</feature>
<feature type="domain" description="ABC transmembrane type-1" evidence="12">
    <location>
        <begin position="50"/>
        <end position="327"/>
    </location>
</feature>
<feature type="domain" description="ABC transporter" evidence="11">
    <location>
        <begin position="364"/>
        <end position="598"/>
    </location>
</feature>
<evidence type="ECO:0000259" key="12">
    <source>
        <dbReference type="PROSITE" id="PS50929"/>
    </source>
</evidence>
<keyword evidence="6" id="KW-0067">ATP-binding</keyword>
<dbReference type="FunFam" id="3.40.50.300:FF:000221">
    <property type="entry name" value="Multidrug ABC transporter ATP-binding protein"/>
    <property type="match status" value="1"/>
</dbReference>
<comment type="caution">
    <text evidence="13">The sequence shown here is derived from an EMBL/GenBank/DDBJ whole genome shotgun (WGS) entry which is preliminary data.</text>
</comment>
<feature type="compositionally biased region" description="Polar residues" evidence="9">
    <location>
        <begin position="1"/>
        <end position="10"/>
    </location>
</feature>
<feature type="transmembrane region" description="Helical" evidence="10">
    <location>
        <begin position="186"/>
        <end position="207"/>
    </location>
</feature>
<dbReference type="GO" id="GO:0015421">
    <property type="term" value="F:ABC-type oligopeptide transporter activity"/>
    <property type="evidence" value="ECO:0007669"/>
    <property type="project" value="TreeGrafter"/>
</dbReference>
<evidence type="ECO:0000256" key="1">
    <source>
        <dbReference type="ARBA" id="ARBA00004651"/>
    </source>
</evidence>
<dbReference type="PROSITE" id="PS50929">
    <property type="entry name" value="ABC_TM1F"/>
    <property type="match status" value="1"/>
</dbReference>
<dbReference type="InterPro" id="IPR039421">
    <property type="entry name" value="Type_1_exporter"/>
</dbReference>
<dbReference type="CDD" id="cd18545">
    <property type="entry name" value="ABC_6TM_YknV_like"/>
    <property type="match status" value="1"/>
</dbReference>
<evidence type="ECO:0000256" key="6">
    <source>
        <dbReference type="ARBA" id="ARBA00022840"/>
    </source>
</evidence>
<dbReference type="AlphaFoldDB" id="A0A2S4JPA7"/>
<dbReference type="RefSeq" id="WP_103680330.1">
    <property type="nucleotide sequence ID" value="NZ_LPWH01000067.1"/>
</dbReference>
<feature type="transmembrane region" description="Helical" evidence="10">
    <location>
        <begin position="267"/>
        <end position="289"/>
    </location>
</feature>
<dbReference type="InterPro" id="IPR011527">
    <property type="entry name" value="ABC1_TM_dom"/>
</dbReference>
<evidence type="ECO:0000313" key="14">
    <source>
        <dbReference type="Proteomes" id="UP000237350"/>
    </source>
</evidence>
<dbReference type="PANTHER" id="PTHR43394">
    <property type="entry name" value="ATP-DEPENDENT PERMEASE MDL1, MITOCHONDRIAL"/>
    <property type="match status" value="1"/>
</dbReference>
<dbReference type="Pfam" id="PF00005">
    <property type="entry name" value="ABC_tran"/>
    <property type="match status" value="1"/>
</dbReference>
<evidence type="ECO:0000256" key="5">
    <source>
        <dbReference type="ARBA" id="ARBA00022741"/>
    </source>
</evidence>
<dbReference type="PROSITE" id="PS50893">
    <property type="entry name" value="ABC_TRANSPORTER_2"/>
    <property type="match status" value="1"/>
</dbReference>
<keyword evidence="8 10" id="KW-0472">Membrane</keyword>
<feature type="transmembrane region" description="Helical" evidence="10">
    <location>
        <begin position="295"/>
        <end position="312"/>
    </location>
</feature>
<dbReference type="Pfam" id="PF00664">
    <property type="entry name" value="ABC_membrane"/>
    <property type="match status" value="1"/>
</dbReference>
<dbReference type="InterPro" id="IPR003439">
    <property type="entry name" value="ABC_transporter-like_ATP-bd"/>
</dbReference>
<keyword evidence="4 10" id="KW-0812">Transmembrane</keyword>
<gene>
    <name evidence="13" type="ORF">AU468_08420</name>
</gene>
<dbReference type="EMBL" id="LPWH01000067">
    <property type="protein sequence ID" value="POR01332.1"/>
    <property type="molecule type" value="Genomic_DNA"/>
</dbReference>
<dbReference type="SMART" id="SM00382">
    <property type="entry name" value="AAA"/>
    <property type="match status" value="1"/>
</dbReference>
<dbReference type="InterPro" id="IPR036640">
    <property type="entry name" value="ABC1_TM_sf"/>
</dbReference>
<comment type="subcellular location">
    <subcellularLocation>
        <location evidence="1">Cell membrane</location>
        <topology evidence="1">Multi-pass membrane protein</topology>
    </subcellularLocation>
</comment>
<evidence type="ECO:0000256" key="2">
    <source>
        <dbReference type="ARBA" id="ARBA00022448"/>
    </source>
</evidence>
<evidence type="ECO:0000256" key="9">
    <source>
        <dbReference type="SAM" id="MobiDB-lite"/>
    </source>
</evidence>
<keyword evidence="2" id="KW-0813">Transport</keyword>
<dbReference type="PANTHER" id="PTHR43394:SF1">
    <property type="entry name" value="ATP-BINDING CASSETTE SUB-FAMILY B MEMBER 10, MITOCHONDRIAL"/>
    <property type="match status" value="1"/>
</dbReference>
<dbReference type="GO" id="GO:0005886">
    <property type="term" value="C:plasma membrane"/>
    <property type="evidence" value="ECO:0007669"/>
    <property type="project" value="UniProtKB-SubCell"/>
</dbReference>
<protein>
    <recommendedName>
        <fullName evidence="15">ABC transporter ATP-binding protein</fullName>
    </recommendedName>
</protein>
<accession>A0A2S4JPA7</accession>
<evidence type="ECO:0000313" key="13">
    <source>
        <dbReference type="EMBL" id="POR01332.1"/>
    </source>
</evidence>
<evidence type="ECO:0000259" key="11">
    <source>
        <dbReference type="PROSITE" id="PS50893"/>
    </source>
</evidence>
<keyword evidence="5" id="KW-0547">Nucleotide-binding</keyword>
<dbReference type="InterPro" id="IPR027417">
    <property type="entry name" value="P-loop_NTPase"/>
</dbReference>
<feature type="transmembrane region" description="Helical" evidence="10">
    <location>
        <begin position="45"/>
        <end position="69"/>
    </location>
</feature>
<evidence type="ECO:0000256" key="3">
    <source>
        <dbReference type="ARBA" id="ARBA00022475"/>
    </source>
</evidence>
<dbReference type="Gene3D" id="1.20.1560.10">
    <property type="entry name" value="ABC transporter type 1, transmembrane domain"/>
    <property type="match status" value="1"/>
</dbReference>
<organism evidence="13 14">
    <name type="scientific">Alkalispirochaeta sphaeroplastigenens</name>
    <dbReference type="NCBI Taxonomy" id="1187066"/>
    <lineage>
        <taxon>Bacteria</taxon>
        <taxon>Pseudomonadati</taxon>
        <taxon>Spirochaetota</taxon>
        <taxon>Spirochaetia</taxon>
        <taxon>Spirochaetales</taxon>
        <taxon>Spirochaetaceae</taxon>
        <taxon>Alkalispirochaeta</taxon>
    </lineage>
</organism>
<dbReference type="GO" id="GO:0005524">
    <property type="term" value="F:ATP binding"/>
    <property type="evidence" value="ECO:0007669"/>
    <property type="project" value="UniProtKB-KW"/>
</dbReference>
<dbReference type="InterPro" id="IPR003593">
    <property type="entry name" value="AAA+_ATPase"/>
</dbReference>
<dbReference type="SUPFAM" id="SSF52540">
    <property type="entry name" value="P-loop containing nucleoside triphosphate hydrolases"/>
    <property type="match status" value="1"/>
</dbReference>
<dbReference type="GO" id="GO:0016887">
    <property type="term" value="F:ATP hydrolysis activity"/>
    <property type="evidence" value="ECO:0007669"/>
    <property type="project" value="InterPro"/>
</dbReference>